<reference evidence="4 5" key="1">
    <citation type="journal article" date="2010" name="J. Bacteriol.">
        <title>The complete genome sequence of Croceibacter atlanticus HTCC2559T.</title>
        <authorList>
            <person name="Oh H.M."/>
            <person name="Kang I."/>
            <person name="Ferriera S."/>
            <person name="Giovannoni S.J."/>
            <person name="Cho J.C."/>
        </authorList>
    </citation>
    <scope>NUCLEOTIDE SEQUENCE [LARGE SCALE GENOMIC DNA]</scope>
    <source>
        <strain evidence="5">ATCC BAA-628 / HTCC2559 / KCTC 12090</strain>
    </source>
</reference>
<evidence type="ECO:0000256" key="1">
    <source>
        <dbReference type="ARBA" id="ARBA00004370"/>
    </source>
</evidence>
<dbReference type="PROSITE" id="PS51257">
    <property type="entry name" value="PROKAR_LIPOPROTEIN"/>
    <property type="match status" value="1"/>
</dbReference>
<comment type="subcellular location">
    <subcellularLocation>
        <location evidence="1">Membrane</location>
    </subcellularLocation>
</comment>
<dbReference type="AlphaFoldDB" id="A3UAH5"/>
<evidence type="ECO:0000313" key="5">
    <source>
        <dbReference type="Proteomes" id="UP000002297"/>
    </source>
</evidence>
<dbReference type="GO" id="GO:0019867">
    <property type="term" value="C:outer membrane"/>
    <property type="evidence" value="ECO:0007669"/>
    <property type="project" value="InterPro"/>
</dbReference>
<dbReference type="InterPro" id="IPR000184">
    <property type="entry name" value="Bac_surfAg_D15"/>
</dbReference>
<protein>
    <recommendedName>
        <fullName evidence="3">Bacterial surface antigen (D15) domain-containing protein</fullName>
    </recommendedName>
</protein>
<dbReference type="Pfam" id="PF01103">
    <property type="entry name" value="Omp85"/>
    <property type="match status" value="1"/>
</dbReference>
<dbReference type="KEGG" id="cat:CA2559_12263"/>
<dbReference type="EMBL" id="CP002046">
    <property type="protein sequence ID" value="EAP86811.1"/>
    <property type="molecule type" value="Genomic_DNA"/>
</dbReference>
<keyword evidence="5" id="KW-1185">Reference proteome</keyword>
<accession>A3UAH5</accession>
<name>A3UAH5_CROAH</name>
<organism evidence="4 5">
    <name type="scientific">Croceibacter atlanticus (strain ATCC BAA-628 / JCM 21780 / CIP 108009 / IAM 15332 / KCTC 12090 / HTCC2559)</name>
    <dbReference type="NCBI Taxonomy" id="216432"/>
    <lineage>
        <taxon>Bacteria</taxon>
        <taxon>Pseudomonadati</taxon>
        <taxon>Bacteroidota</taxon>
        <taxon>Flavobacteriia</taxon>
        <taxon>Flavobacteriales</taxon>
        <taxon>Flavobacteriaceae</taxon>
        <taxon>Croceibacter</taxon>
    </lineage>
</organism>
<dbReference type="RefSeq" id="WP_013188192.1">
    <property type="nucleotide sequence ID" value="NC_014230.1"/>
</dbReference>
<dbReference type="STRING" id="216432.CA2559_12263"/>
<feature type="domain" description="Bacterial surface antigen (D15)" evidence="3">
    <location>
        <begin position="521"/>
        <end position="826"/>
    </location>
</feature>
<evidence type="ECO:0000259" key="3">
    <source>
        <dbReference type="Pfam" id="PF01103"/>
    </source>
</evidence>
<dbReference type="HOGENOM" id="CLU_010929_0_0_10"/>
<dbReference type="Gene3D" id="2.40.160.50">
    <property type="entry name" value="membrane protein fhac: a member of the omp85/tpsb transporter family"/>
    <property type="match status" value="1"/>
</dbReference>
<dbReference type="OrthoDB" id="9814535at2"/>
<sequence>MTVQHVKITLILLILVVLSSCNAVKRLEADEHLLTENTIYQNDEKVSDPRIRNQLYQNPNVKLLGVPLRLHIYNMARPNIDSILTSRIYDNPKKLKFLKKFWSEKQIIKRIDAGINFNEWIKRTGQAPTIINEEKTNKSKNRLEAWYWNNGWFNVDSKYEINLEDNKRGTVDYFITTGKPYIVDSISRKIESPVVDSLYQAHKDKSLIKSGVQYATKDFGNERDRLTTLFRNSGLYHFEQEFLNFDADTVNTNHKVNVNVLIGDRPVKLGDTAIKVPFKIHKISEVNIITDYTYQNRNKPITDTTSYDGYNLMAFDEIKYRPKSLTDNIFIKKGDVFKDIDRTLTYNRISQLRIFKYPNIKYVEDPRDSTNTNLIANVFLTPREKYNVAFNFDVSQSNIQDFGIGFGGSLLIRNIFRGAETFEISTRGSIGSSSDAADSEDRFFNISEVGADMKLSFPKILFPINTEKYIPNYMSPFTTLSVGVSTQQNIGLDKQNVTGAFSYRWQPKKTLTHQLDLLNVQYVRNLNTGNYFNVYRNSFNILNDIAQNNNDVNPAYFNTNEDGTSTLIIPEGANSFINDALSNNIDNLTTDELQDINNINERQDRLTEDNLIFASNFSYVYDNRDNLYDNDFSRFRGKIEFAGNTLSTIASSIGLEENNTGGYNIFGVRFSQYAKLELDYIKHWDWGNKNIFAIRTFGGIAIPYGNSESIPFSRSFFAGGTNDNRGWQAYDLGPGSTGGRNEFNEANMKIHFSGEYRFNLFGQLNSALFVDVGNIWNVLDNVDDEDARFTSLSDLSELAVGSGFGLRYDVNFFVIRFDIGFKTYNPALTEGDRWFKQYNFANAVYNVGINYPF</sequence>
<dbReference type="eggNOG" id="COG4775">
    <property type="taxonomic scope" value="Bacteria"/>
</dbReference>
<dbReference type="Proteomes" id="UP000002297">
    <property type="component" value="Chromosome"/>
</dbReference>
<keyword evidence="2" id="KW-0472">Membrane</keyword>
<evidence type="ECO:0000313" key="4">
    <source>
        <dbReference type="EMBL" id="EAP86811.1"/>
    </source>
</evidence>
<proteinExistence type="predicted"/>
<dbReference type="GeneID" id="89454168"/>
<gene>
    <name evidence="4" type="ordered locus">CA2559_12263</name>
</gene>
<evidence type="ECO:0000256" key="2">
    <source>
        <dbReference type="ARBA" id="ARBA00023136"/>
    </source>
</evidence>